<protein>
    <submittedName>
        <fullName evidence="2">Uncharacterized protein</fullName>
    </submittedName>
</protein>
<dbReference type="EMBL" id="GBXM01037518">
    <property type="protein sequence ID" value="JAH71059.1"/>
    <property type="molecule type" value="Transcribed_RNA"/>
</dbReference>
<name>A0A0E9UYV5_ANGAN</name>
<evidence type="ECO:0000256" key="1">
    <source>
        <dbReference type="SAM" id="Phobius"/>
    </source>
</evidence>
<evidence type="ECO:0000313" key="2">
    <source>
        <dbReference type="EMBL" id="JAH71059.1"/>
    </source>
</evidence>
<reference evidence="2" key="1">
    <citation type="submission" date="2014-11" db="EMBL/GenBank/DDBJ databases">
        <authorList>
            <person name="Amaro Gonzalez C."/>
        </authorList>
    </citation>
    <scope>NUCLEOTIDE SEQUENCE</scope>
</reference>
<keyword evidence="1" id="KW-1133">Transmembrane helix</keyword>
<accession>A0A0E9UYV5</accession>
<keyword evidence="1" id="KW-0472">Membrane</keyword>
<reference evidence="2" key="2">
    <citation type="journal article" date="2015" name="Fish Shellfish Immunol.">
        <title>Early steps in the European eel (Anguilla anguilla)-Vibrio vulnificus interaction in the gills: Role of the RtxA13 toxin.</title>
        <authorList>
            <person name="Callol A."/>
            <person name="Pajuelo D."/>
            <person name="Ebbesson L."/>
            <person name="Teles M."/>
            <person name="MacKenzie S."/>
            <person name="Amaro C."/>
        </authorList>
    </citation>
    <scope>NUCLEOTIDE SEQUENCE</scope>
</reference>
<keyword evidence="1" id="KW-0812">Transmembrane</keyword>
<feature type="transmembrane region" description="Helical" evidence="1">
    <location>
        <begin position="20"/>
        <end position="42"/>
    </location>
</feature>
<sequence length="61" mass="6977">MRFAKVMRVGEKALVSFNKGASRFFLILLSWHGNISHFYLLAGCRKLDSARRDNSSVKQCD</sequence>
<proteinExistence type="predicted"/>
<organism evidence="2">
    <name type="scientific">Anguilla anguilla</name>
    <name type="common">European freshwater eel</name>
    <name type="synonym">Muraena anguilla</name>
    <dbReference type="NCBI Taxonomy" id="7936"/>
    <lineage>
        <taxon>Eukaryota</taxon>
        <taxon>Metazoa</taxon>
        <taxon>Chordata</taxon>
        <taxon>Craniata</taxon>
        <taxon>Vertebrata</taxon>
        <taxon>Euteleostomi</taxon>
        <taxon>Actinopterygii</taxon>
        <taxon>Neopterygii</taxon>
        <taxon>Teleostei</taxon>
        <taxon>Anguilliformes</taxon>
        <taxon>Anguillidae</taxon>
        <taxon>Anguilla</taxon>
    </lineage>
</organism>
<dbReference type="AlphaFoldDB" id="A0A0E9UYV5"/>